<keyword evidence="1" id="KW-0812">Transmembrane</keyword>
<keyword evidence="1" id="KW-0472">Membrane</keyword>
<dbReference type="Proteomes" id="UP000321456">
    <property type="component" value="Unassembled WGS sequence"/>
</dbReference>
<sequence>MKTPYQNIYNVLRLNRFIVLAVIIGAVLTCIVSVLMVIKLHKESVNNAFVVNSDGSVIPLKMVQQNENIEVEILSHLEQFHTYFYHIDASNYEKNLEKALWLGNSSVDALYRQKKADGVYNRLLQYSLVQKVLKIESKIDIQKEPYRFETTIIFEINRGSIIDIYELTTSGNIIHVDRSFPNNTHGLLITNFFENKLKKLDNYEDRKE</sequence>
<protein>
    <submittedName>
        <fullName evidence="2">Conjugal transfer protein TraK</fullName>
    </submittedName>
</protein>
<name>A0A5C8V2M2_9FLAO</name>
<evidence type="ECO:0000256" key="1">
    <source>
        <dbReference type="SAM" id="Phobius"/>
    </source>
</evidence>
<accession>A0A5C8V2M2</accession>
<dbReference type="AlphaFoldDB" id="A0A5C8V2M2"/>
<comment type="caution">
    <text evidence="2">The sequence shown here is derived from an EMBL/GenBank/DDBJ whole genome shotgun (WGS) entry which is preliminary data.</text>
</comment>
<keyword evidence="3" id="KW-1185">Reference proteome</keyword>
<dbReference type="EMBL" id="VRUR01000002">
    <property type="protein sequence ID" value="TXN34998.1"/>
    <property type="molecule type" value="Genomic_DNA"/>
</dbReference>
<proteinExistence type="predicted"/>
<dbReference type="RefSeq" id="WP_147743732.1">
    <property type="nucleotide sequence ID" value="NZ_VRUR01000002.1"/>
</dbReference>
<reference evidence="2 3" key="1">
    <citation type="submission" date="2019-08" db="EMBL/GenBank/DDBJ databases">
        <title>Professor.</title>
        <authorList>
            <person name="Park J.S."/>
        </authorList>
    </citation>
    <scope>NUCLEOTIDE SEQUENCE [LARGE SCALE GENOMIC DNA]</scope>
    <source>
        <strain evidence="2 3">176CP5-101</strain>
    </source>
</reference>
<evidence type="ECO:0000313" key="2">
    <source>
        <dbReference type="EMBL" id="TXN34998.1"/>
    </source>
</evidence>
<evidence type="ECO:0000313" key="3">
    <source>
        <dbReference type="Proteomes" id="UP000321456"/>
    </source>
</evidence>
<keyword evidence="1" id="KW-1133">Transmembrane helix</keyword>
<gene>
    <name evidence="2" type="ORF">FVB32_10395</name>
</gene>
<feature type="transmembrane region" description="Helical" evidence="1">
    <location>
        <begin position="17"/>
        <end position="38"/>
    </location>
</feature>
<organism evidence="2 3">
    <name type="scientific">Flagellimonas hymeniacidonis</name>
    <dbReference type="NCBI Taxonomy" id="2603628"/>
    <lineage>
        <taxon>Bacteria</taxon>
        <taxon>Pseudomonadati</taxon>
        <taxon>Bacteroidota</taxon>
        <taxon>Flavobacteriia</taxon>
        <taxon>Flavobacteriales</taxon>
        <taxon>Flavobacteriaceae</taxon>
        <taxon>Flagellimonas</taxon>
    </lineage>
</organism>